<feature type="domain" description="EamA" evidence="7">
    <location>
        <begin position="10"/>
        <end position="150"/>
    </location>
</feature>
<evidence type="ECO:0000256" key="3">
    <source>
        <dbReference type="ARBA" id="ARBA00022692"/>
    </source>
</evidence>
<feature type="transmembrane region" description="Helical" evidence="6">
    <location>
        <begin position="159"/>
        <end position="180"/>
    </location>
</feature>
<name>A0A2U1JU10_9BACI</name>
<dbReference type="InterPro" id="IPR000620">
    <property type="entry name" value="EamA_dom"/>
</dbReference>
<evidence type="ECO:0000256" key="4">
    <source>
        <dbReference type="ARBA" id="ARBA00022989"/>
    </source>
</evidence>
<evidence type="ECO:0000256" key="6">
    <source>
        <dbReference type="SAM" id="Phobius"/>
    </source>
</evidence>
<feature type="transmembrane region" description="Helical" evidence="6">
    <location>
        <begin position="106"/>
        <end position="124"/>
    </location>
</feature>
<keyword evidence="5 6" id="KW-0472">Membrane</keyword>
<evidence type="ECO:0000256" key="1">
    <source>
        <dbReference type="ARBA" id="ARBA00004127"/>
    </source>
</evidence>
<dbReference type="PANTHER" id="PTHR32322">
    <property type="entry name" value="INNER MEMBRANE TRANSPORTER"/>
    <property type="match status" value="1"/>
</dbReference>
<comment type="caution">
    <text evidence="8">The sequence shown here is derived from an EMBL/GenBank/DDBJ whole genome shotgun (WGS) entry which is preliminary data.</text>
</comment>
<organism evidence="8 9">
    <name type="scientific">Pueribacillus theae</name>
    <dbReference type="NCBI Taxonomy" id="2171751"/>
    <lineage>
        <taxon>Bacteria</taxon>
        <taxon>Bacillati</taxon>
        <taxon>Bacillota</taxon>
        <taxon>Bacilli</taxon>
        <taxon>Bacillales</taxon>
        <taxon>Bacillaceae</taxon>
        <taxon>Pueribacillus</taxon>
    </lineage>
</organism>
<sequence length="311" mass="34416">MNRTNQLRLKGIAMAVSAAALWGIQGNVVDYLFRTTDMTLDWIIITRLFFSGVILLLFLYMTKQRKSIFTIWRNKRDSFTLLAFAVFGLLGLQYSFFAAIKHSNAATAAILQYLAPSLLLIFACFKAKRYPVKKELLALVLTFIGLFLLVTNGDITKLSISGMALFWGVVSAFALCYYTLQPMKLIQRYSSTVITMWSMLIGSVALSLKTNPLKTGVSFSISEWVLVILVVVMTFVSFYLYLASLSFITSAEAGLLTVIEPLTAVFVSVLIMGIMIGNVSLMGGLLILAVVMMMGKSSAENDKQAFKQKTG</sequence>
<keyword evidence="4 6" id="KW-1133">Transmembrane helix</keyword>
<dbReference type="OrthoDB" id="9810818at2"/>
<feature type="transmembrane region" description="Helical" evidence="6">
    <location>
        <begin position="221"/>
        <end position="242"/>
    </location>
</feature>
<keyword evidence="3 6" id="KW-0812">Transmembrane</keyword>
<feature type="transmembrane region" description="Helical" evidence="6">
    <location>
        <begin position="136"/>
        <end position="153"/>
    </location>
</feature>
<dbReference type="AlphaFoldDB" id="A0A2U1JU10"/>
<evidence type="ECO:0000259" key="7">
    <source>
        <dbReference type="Pfam" id="PF00892"/>
    </source>
</evidence>
<evidence type="ECO:0000313" key="9">
    <source>
        <dbReference type="Proteomes" id="UP000245998"/>
    </source>
</evidence>
<dbReference type="InterPro" id="IPR037185">
    <property type="entry name" value="EmrE-like"/>
</dbReference>
<comment type="similarity">
    <text evidence="2">Belongs to the EamA transporter family.</text>
</comment>
<dbReference type="EMBL" id="QCZG01000037">
    <property type="protein sequence ID" value="PWA08434.1"/>
    <property type="molecule type" value="Genomic_DNA"/>
</dbReference>
<dbReference type="Pfam" id="PF00892">
    <property type="entry name" value="EamA"/>
    <property type="match status" value="2"/>
</dbReference>
<feature type="transmembrane region" description="Helical" evidence="6">
    <location>
        <begin position="81"/>
        <end position="100"/>
    </location>
</feature>
<gene>
    <name evidence="8" type="ORF">DCC39_14925</name>
</gene>
<evidence type="ECO:0000313" key="8">
    <source>
        <dbReference type="EMBL" id="PWA08434.1"/>
    </source>
</evidence>
<dbReference type="InterPro" id="IPR050638">
    <property type="entry name" value="AA-Vitamin_Transporters"/>
</dbReference>
<feature type="transmembrane region" description="Helical" evidence="6">
    <location>
        <begin position="42"/>
        <end position="60"/>
    </location>
</feature>
<dbReference type="PANTHER" id="PTHR32322:SF2">
    <property type="entry name" value="EAMA DOMAIN-CONTAINING PROTEIN"/>
    <property type="match status" value="1"/>
</dbReference>
<evidence type="ECO:0000256" key="5">
    <source>
        <dbReference type="ARBA" id="ARBA00023136"/>
    </source>
</evidence>
<feature type="domain" description="EamA" evidence="7">
    <location>
        <begin position="163"/>
        <end position="294"/>
    </location>
</feature>
<evidence type="ECO:0000256" key="2">
    <source>
        <dbReference type="ARBA" id="ARBA00007362"/>
    </source>
</evidence>
<dbReference type="Proteomes" id="UP000245998">
    <property type="component" value="Unassembled WGS sequence"/>
</dbReference>
<proteinExistence type="inferred from homology"/>
<feature type="transmembrane region" description="Helical" evidence="6">
    <location>
        <begin position="192"/>
        <end position="209"/>
    </location>
</feature>
<comment type="subcellular location">
    <subcellularLocation>
        <location evidence="1">Endomembrane system</location>
        <topology evidence="1">Multi-pass membrane protein</topology>
    </subcellularLocation>
</comment>
<protein>
    <submittedName>
        <fullName evidence="8">EamA family transporter</fullName>
    </submittedName>
</protein>
<dbReference type="RefSeq" id="WP_116555698.1">
    <property type="nucleotide sequence ID" value="NZ_QCZG01000037.1"/>
</dbReference>
<keyword evidence="9" id="KW-1185">Reference proteome</keyword>
<dbReference type="SUPFAM" id="SSF103481">
    <property type="entry name" value="Multidrug resistance efflux transporter EmrE"/>
    <property type="match status" value="2"/>
</dbReference>
<reference evidence="8 9" key="1">
    <citation type="submission" date="2018-04" db="EMBL/GenBank/DDBJ databases">
        <title>Camelliibacillus theae gen. nov., sp. nov., isolated from Pu'er tea.</title>
        <authorList>
            <person name="Niu L."/>
        </authorList>
    </citation>
    <scope>NUCLEOTIDE SEQUENCE [LARGE SCALE GENOMIC DNA]</scope>
    <source>
        <strain evidence="8 9">T8</strain>
    </source>
</reference>
<accession>A0A2U1JU10</accession>
<dbReference type="GO" id="GO:0016020">
    <property type="term" value="C:membrane"/>
    <property type="evidence" value="ECO:0007669"/>
    <property type="project" value="UniProtKB-SubCell"/>
</dbReference>